<name>A0A2T2P7Z6_CORCC</name>
<dbReference type="EMBL" id="KZ678129">
    <property type="protein sequence ID" value="PSN73787.1"/>
    <property type="molecule type" value="Genomic_DNA"/>
</dbReference>
<dbReference type="OrthoDB" id="5429923at2759"/>
<organism evidence="1 2">
    <name type="scientific">Corynespora cassiicola Philippines</name>
    <dbReference type="NCBI Taxonomy" id="1448308"/>
    <lineage>
        <taxon>Eukaryota</taxon>
        <taxon>Fungi</taxon>
        <taxon>Dikarya</taxon>
        <taxon>Ascomycota</taxon>
        <taxon>Pezizomycotina</taxon>
        <taxon>Dothideomycetes</taxon>
        <taxon>Pleosporomycetidae</taxon>
        <taxon>Pleosporales</taxon>
        <taxon>Corynesporascaceae</taxon>
        <taxon>Corynespora</taxon>
    </lineage>
</organism>
<accession>A0A2T2P7Z6</accession>
<keyword evidence="2" id="KW-1185">Reference proteome</keyword>
<evidence type="ECO:0000313" key="1">
    <source>
        <dbReference type="EMBL" id="PSN73787.1"/>
    </source>
</evidence>
<reference evidence="1 2" key="1">
    <citation type="journal article" date="2018" name="Front. Microbiol.">
        <title>Genome-Wide Analysis of Corynespora cassiicola Leaf Fall Disease Putative Effectors.</title>
        <authorList>
            <person name="Lopez D."/>
            <person name="Ribeiro S."/>
            <person name="Label P."/>
            <person name="Fumanal B."/>
            <person name="Venisse J.S."/>
            <person name="Kohler A."/>
            <person name="de Oliveira R.R."/>
            <person name="Labutti K."/>
            <person name="Lipzen A."/>
            <person name="Lail K."/>
            <person name="Bauer D."/>
            <person name="Ohm R.A."/>
            <person name="Barry K.W."/>
            <person name="Spatafora J."/>
            <person name="Grigoriev I.V."/>
            <person name="Martin F.M."/>
            <person name="Pujade-Renaud V."/>
        </authorList>
    </citation>
    <scope>NUCLEOTIDE SEQUENCE [LARGE SCALE GENOMIC DNA]</scope>
    <source>
        <strain evidence="1 2">Philippines</strain>
    </source>
</reference>
<gene>
    <name evidence="1" type="ORF">BS50DRAFT_482300</name>
</gene>
<evidence type="ECO:0000313" key="2">
    <source>
        <dbReference type="Proteomes" id="UP000240883"/>
    </source>
</evidence>
<proteinExistence type="predicted"/>
<dbReference type="Proteomes" id="UP000240883">
    <property type="component" value="Unassembled WGS sequence"/>
</dbReference>
<protein>
    <submittedName>
        <fullName evidence="1">Uncharacterized protein</fullName>
    </submittedName>
</protein>
<sequence>MHLLYSLRAINLRNQSRKIVSSSQFKSGDLSIETANSKEVEALKKVVDDCASQIGNGDAFQTPYIRWLTRSPPPY</sequence>
<dbReference type="AlphaFoldDB" id="A0A2T2P7Z6"/>